<dbReference type="GO" id="GO:0003700">
    <property type="term" value="F:DNA-binding transcription factor activity"/>
    <property type="evidence" value="ECO:0007669"/>
    <property type="project" value="InterPro"/>
</dbReference>
<dbReference type="PROSITE" id="PS50937">
    <property type="entry name" value="HTH_MERR_2"/>
    <property type="match status" value="1"/>
</dbReference>
<organism evidence="3 5">
    <name type="scientific">Nocardioides aromaticivorans</name>
    <dbReference type="NCBI Taxonomy" id="200618"/>
    <lineage>
        <taxon>Bacteria</taxon>
        <taxon>Bacillati</taxon>
        <taxon>Actinomycetota</taxon>
        <taxon>Actinomycetes</taxon>
        <taxon>Propionibacteriales</taxon>
        <taxon>Nocardioidaceae</taxon>
        <taxon>Nocardioides</taxon>
    </lineage>
</organism>
<evidence type="ECO:0000313" key="5">
    <source>
        <dbReference type="Proteomes" id="UP000562045"/>
    </source>
</evidence>
<gene>
    <name evidence="3" type="ORF">BJ993_000774</name>
    <name evidence="4" type="ORF">CFH99_18765</name>
</gene>
<dbReference type="Gene3D" id="1.10.1660.10">
    <property type="match status" value="1"/>
</dbReference>
<dbReference type="CDD" id="cd01109">
    <property type="entry name" value="HTH_YyaN"/>
    <property type="match status" value="1"/>
</dbReference>
<reference evidence="3 5" key="2">
    <citation type="submission" date="2020-07" db="EMBL/GenBank/DDBJ databases">
        <title>Sequencing the genomes of 1000 actinobacteria strains.</title>
        <authorList>
            <person name="Klenk H.-P."/>
        </authorList>
    </citation>
    <scope>NUCLEOTIDE SEQUENCE [LARGE SCALE GENOMIC DNA]</scope>
    <source>
        <strain evidence="3 5">DSM 15131</strain>
    </source>
</reference>
<evidence type="ECO:0000256" key="1">
    <source>
        <dbReference type="ARBA" id="ARBA00023125"/>
    </source>
</evidence>
<dbReference type="Proteomes" id="UP000562045">
    <property type="component" value="Unassembled WGS sequence"/>
</dbReference>
<dbReference type="GO" id="GO:0003677">
    <property type="term" value="F:DNA binding"/>
    <property type="evidence" value="ECO:0007669"/>
    <property type="project" value="UniProtKB-KW"/>
</dbReference>
<keyword evidence="6" id="KW-1185">Reference proteome</keyword>
<dbReference type="InterPro" id="IPR000551">
    <property type="entry name" value="MerR-type_HTH_dom"/>
</dbReference>
<dbReference type="PANTHER" id="PTHR30204:SF98">
    <property type="entry name" value="HTH-TYPE TRANSCRIPTIONAL REGULATOR ADHR"/>
    <property type="match status" value="1"/>
</dbReference>
<protein>
    <submittedName>
        <fullName evidence="3">DNA-binding transcriptional MerR regulator</fullName>
    </submittedName>
    <submittedName>
        <fullName evidence="4">MerR family transcriptional regulator</fullName>
    </submittedName>
</protein>
<keyword evidence="1 3" id="KW-0238">DNA-binding</keyword>
<dbReference type="EMBL" id="JACBZM010000001">
    <property type="protein sequence ID" value="NYI43694.1"/>
    <property type="molecule type" value="Genomic_DNA"/>
</dbReference>
<dbReference type="PANTHER" id="PTHR30204">
    <property type="entry name" value="REDOX-CYCLING DRUG-SENSING TRANSCRIPTIONAL ACTIVATOR SOXR"/>
    <property type="match status" value="1"/>
</dbReference>
<dbReference type="AlphaFoldDB" id="A0A7Z0CK20"/>
<accession>A0A7Z0CK20</accession>
<evidence type="ECO:0000259" key="2">
    <source>
        <dbReference type="PROSITE" id="PS50937"/>
    </source>
</evidence>
<dbReference type="SUPFAM" id="SSF46955">
    <property type="entry name" value="Putative DNA-binding domain"/>
    <property type="match status" value="1"/>
</dbReference>
<dbReference type="EMBL" id="CP022295">
    <property type="protein sequence ID" value="QSR27669.1"/>
    <property type="molecule type" value="Genomic_DNA"/>
</dbReference>
<reference evidence="4 6" key="1">
    <citation type="submission" date="2017-06" db="EMBL/GenBank/DDBJ databases">
        <title>Complete Genome Sequence of the Soil Carbazole-Degrading Bacterium Nocardioides aromaticivorans IC177.</title>
        <authorList>
            <person name="Vejarano F."/>
            <person name="Suzuki-Minakuchi C."/>
            <person name="Ohtsubo Y."/>
            <person name="Tsuda M."/>
            <person name="Okada K."/>
            <person name="Nojiri H."/>
        </authorList>
    </citation>
    <scope>NUCLEOTIDE SEQUENCE [LARGE SCALE GENOMIC DNA]</scope>
    <source>
        <strain evidence="4 6">IC177</strain>
    </source>
</reference>
<dbReference type="SMART" id="SM00422">
    <property type="entry name" value="HTH_MERR"/>
    <property type="match status" value="1"/>
</dbReference>
<proteinExistence type="predicted"/>
<dbReference type="RefSeq" id="WP_036541761.1">
    <property type="nucleotide sequence ID" value="NZ_CP022295.1"/>
</dbReference>
<dbReference type="PROSITE" id="PS00552">
    <property type="entry name" value="HTH_MERR_1"/>
    <property type="match status" value="1"/>
</dbReference>
<feature type="domain" description="HTH merR-type" evidence="2">
    <location>
        <begin position="3"/>
        <end position="73"/>
    </location>
</feature>
<name>A0A7Z0CK20_9ACTN</name>
<dbReference type="Proteomes" id="UP000662818">
    <property type="component" value="Chromosome"/>
</dbReference>
<dbReference type="InterPro" id="IPR009061">
    <property type="entry name" value="DNA-bd_dom_put_sf"/>
</dbReference>
<dbReference type="InterPro" id="IPR047057">
    <property type="entry name" value="MerR_fam"/>
</dbReference>
<evidence type="ECO:0000313" key="3">
    <source>
        <dbReference type="EMBL" id="NYI43694.1"/>
    </source>
</evidence>
<evidence type="ECO:0000313" key="6">
    <source>
        <dbReference type="Proteomes" id="UP000662818"/>
    </source>
</evidence>
<evidence type="ECO:0000313" key="4">
    <source>
        <dbReference type="EMBL" id="QSR27669.1"/>
    </source>
</evidence>
<sequence length="127" mass="14299">MTGLTIAEASGQLGLSADTLRYYEKDGLLLRPVPRSSSGHRQYDEPDLRWIKLVTCLRATGMPIRDVRRYAALVREGDGNEEERLALLHAHRESVLRELAEVTAHLGAIDHKIGIYEHKLELLEQSA</sequence>
<dbReference type="Pfam" id="PF13411">
    <property type="entry name" value="MerR_1"/>
    <property type="match status" value="1"/>
</dbReference>